<protein>
    <submittedName>
        <fullName evidence="1">Putative head-tail adaptator</fullName>
    </submittedName>
</protein>
<reference evidence="1 2" key="1">
    <citation type="journal article" date="2010" name="Appl. Environ. Microbiol.">
        <title>Genome organization and characterization of the virulent lactococcal phage 1358 and its similarities to Listeria phages.</title>
        <authorList>
            <person name="Dupuis M.E."/>
            <person name="Moineau S."/>
        </authorList>
    </citation>
    <scope>NUCLEOTIDE SEQUENCE [LARGE SCALE GENOMIC DNA]</scope>
</reference>
<name>D3W0E1_9CAUD</name>
<evidence type="ECO:0000313" key="2">
    <source>
        <dbReference type="Proteomes" id="UP000207683"/>
    </source>
</evidence>
<organism evidence="1 2">
    <name type="scientific">Lactococcus phage 1358</name>
    <dbReference type="NCBI Taxonomy" id="741942"/>
    <lineage>
        <taxon>Viruses</taxon>
        <taxon>Duplodnaviria</taxon>
        <taxon>Heunggongvirae</taxon>
        <taxon>Uroviricota</taxon>
        <taxon>Caudoviricetes</taxon>
        <taxon>Whiteheadvirus</taxon>
        <taxon>Whiteheadvirus wv1358</taxon>
    </lineage>
</organism>
<dbReference type="RefSeq" id="YP_009140397.1">
    <property type="nucleotide sequence ID" value="NC_027120.1"/>
</dbReference>
<dbReference type="EMBL" id="GQ403788">
    <property type="protein sequence ID" value="ADD25707.1"/>
    <property type="molecule type" value="Genomic_DNA"/>
</dbReference>
<dbReference type="KEGG" id="vg:24366511"/>
<sequence>MIYPPQTHKYYSVDKKKDGMGGYTQAKTLRGSLRGYLDMLTADDNQAIQNAHIEDSKFVIIIKKTDNAQPWAFVPNKGDVVQDALGRWYVVTFCDDPVGVGHHLEVLLDFLPEGVA</sequence>
<dbReference type="Proteomes" id="UP000207683">
    <property type="component" value="Segment"/>
</dbReference>
<evidence type="ECO:0000313" key="1">
    <source>
        <dbReference type="EMBL" id="ADD25707.1"/>
    </source>
</evidence>
<dbReference type="GeneID" id="24366511"/>
<accession>D3W0E1</accession>
<keyword evidence="2" id="KW-1185">Reference proteome</keyword>
<proteinExistence type="predicted"/>